<evidence type="ECO:0000256" key="2">
    <source>
        <dbReference type="SAM" id="MobiDB-lite"/>
    </source>
</evidence>
<keyword evidence="1" id="KW-0732">Signal</keyword>
<dbReference type="InterPro" id="IPR025112">
    <property type="entry name" value="PCMD"/>
</dbReference>
<evidence type="ECO:0000313" key="4">
    <source>
        <dbReference type="EMBL" id="GAA0874754.1"/>
    </source>
</evidence>
<dbReference type="Proteomes" id="UP001501126">
    <property type="component" value="Unassembled WGS sequence"/>
</dbReference>
<name>A0ABN1MN60_9FLAO</name>
<reference evidence="4 5" key="1">
    <citation type="journal article" date="2019" name="Int. J. Syst. Evol. Microbiol.">
        <title>The Global Catalogue of Microorganisms (GCM) 10K type strain sequencing project: providing services to taxonomists for standard genome sequencing and annotation.</title>
        <authorList>
            <consortium name="The Broad Institute Genomics Platform"/>
            <consortium name="The Broad Institute Genome Sequencing Center for Infectious Disease"/>
            <person name="Wu L."/>
            <person name="Ma J."/>
        </authorList>
    </citation>
    <scope>NUCLEOTIDE SEQUENCE [LARGE SCALE GENOMIC DNA]</scope>
    <source>
        <strain evidence="4 5">JCM 16083</strain>
    </source>
</reference>
<feature type="compositionally biased region" description="Polar residues" evidence="2">
    <location>
        <begin position="31"/>
        <end position="49"/>
    </location>
</feature>
<evidence type="ECO:0000313" key="5">
    <source>
        <dbReference type="Proteomes" id="UP001501126"/>
    </source>
</evidence>
<proteinExistence type="predicted"/>
<gene>
    <name evidence="4" type="ORF">GCM10009118_11620</name>
</gene>
<keyword evidence="5" id="KW-1185">Reference proteome</keyword>
<dbReference type="NCBIfam" id="TIGR04183">
    <property type="entry name" value="Por_Secre_tail"/>
    <property type="match status" value="1"/>
</dbReference>
<dbReference type="Gene3D" id="2.60.120.890">
    <property type="entry name" value="BT2081, beta-jelly-roll domain"/>
    <property type="match status" value="1"/>
</dbReference>
<dbReference type="EMBL" id="BAAAFH010000003">
    <property type="protein sequence ID" value="GAA0874754.1"/>
    <property type="molecule type" value="Genomic_DNA"/>
</dbReference>
<feature type="region of interest" description="Disordered" evidence="2">
    <location>
        <begin position="27"/>
        <end position="74"/>
    </location>
</feature>
<dbReference type="InterPro" id="IPR038653">
    <property type="entry name" value="Put_CMD_sf"/>
</dbReference>
<dbReference type="Pfam" id="PF13201">
    <property type="entry name" value="PCMD"/>
    <property type="match status" value="1"/>
</dbReference>
<evidence type="ECO:0000256" key="1">
    <source>
        <dbReference type="ARBA" id="ARBA00022729"/>
    </source>
</evidence>
<sequence length="507" mass="54641">MKKIYTGIIVCAFPFLGFTQQQFENGGFESWENTGSPTEEPTEWSSLKTSGGGQAGVAPKVISKAPGRTGGSSIRMENESALGITANGILTNGRVFAPDFNPENGYVATISSEGKWNTPFTSRPDSLVGWYKYSPAGGDKGKVEVALHRGSTCELPEGNTPNDLVAVARFHMVGTTSNWKRFSVPFNYLNGNTPDYLLSVLTSGDSTLAVVGSVAYFDDLQLIYNLPVVTQNLVSNTYAITNTTGAAISVPYTVQGGLFSGTNEFIAELSDANGDFSDPIELGRITSSSSGTVSGTIPAQIQPGTAYRVRVRPSETVSGYTILLNDNDEDITITLTGSYIGFTGNSTSIVGEDPIDMMVYESPAATDREWKYSLTSGGPYESFDPVKVQVTESFSFANGGFYYVICESVIEGITSVSNEQAFYFGVLALPEAKNEENEFIAYQSGERIMMKVTKSADFAVYDALGRKLKSGTFSGTQTVTPKESGLYFIQFFDGQKQVTRKVIFSAN</sequence>
<dbReference type="InterPro" id="IPR026444">
    <property type="entry name" value="Secre_tail"/>
</dbReference>
<feature type="domain" description="Putative carbohydrate metabolism" evidence="3">
    <location>
        <begin position="32"/>
        <end position="221"/>
    </location>
</feature>
<accession>A0ABN1MN60</accession>
<protein>
    <recommendedName>
        <fullName evidence="3">Putative carbohydrate metabolism domain-containing protein</fullName>
    </recommendedName>
</protein>
<evidence type="ECO:0000259" key="3">
    <source>
        <dbReference type="Pfam" id="PF13201"/>
    </source>
</evidence>
<dbReference type="RefSeq" id="WP_343785661.1">
    <property type="nucleotide sequence ID" value="NZ_BAAAFH010000003.1"/>
</dbReference>
<organism evidence="4 5">
    <name type="scientific">Wandonia haliotis</name>
    <dbReference type="NCBI Taxonomy" id="574963"/>
    <lineage>
        <taxon>Bacteria</taxon>
        <taxon>Pseudomonadati</taxon>
        <taxon>Bacteroidota</taxon>
        <taxon>Flavobacteriia</taxon>
        <taxon>Flavobacteriales</taxon>
        <taxon>Crocinitomicaceae</taxon>
        <taxon>Wandonia</taxon>
    </lineage>
</organism>
<comment type="caution">
    <text evidence="4">The sequence shown here is derived from an EMBL/GenBank/DDBJ whole genome shotgun (WGS) entry which is preliminary data.</text>
</comment>